<feature type="binding site" evidence="15">
    <location>
        <position position="134"/>
    </location>
    <ligand>
        <name>Mg(2+)</name>
        <dbReference type="ChEBI" id="CHEBI:18420"/>
    </ligand>
</feature>
<reference evidence="19" key="1">
    <citation type="submission" date="2019-01" db="EMBL/GenBank/DDBJ databases">
        <authorList>
            <consortium name="Genoscope - CEA"/>
            <person name="William W."/>
        </authorList>
    </citation>
    <scope>NUCLEOTIDE SEQUENCE</scope>
    <source>
        <strain evidence="19">CR-1</strain>
    </source>
</reference>
<evidence type="ECO:0000256" key="6">
    <source>
        <dbReference type="ARBA" id="ARBA00022552"/>
    </source>
</evidence>
<organism evidence="19">
    <name type="scientific">uncultured Desulfobacteraceae bacterium</name>
    <dbReference type="NCBI Taxonomy" id="218296"/>
    <lineage>
        <taxon>Bacteria</taxon>
        <taxon>Pseudomonadati</taxon>
        <taxon>Thermodesulfobacteriota</taxon>
        <taxon>Desulfobacteria</taxon>
        <taxon>Desulfobacterales</taxon>
        <taxon>Desulfobacteraceae</taxon>
        <taxon>environmental samples</taxon>
    </lineage>
</organism>
<dbReference type="AlphaFoldDB" id="A0A484HEK1"/>
<dbReference type="GO" id="GO:0006397">
    <property type="term" value="P:mRNA processing"/>
    <property type="evidence" value="ECO:0007669"/>
    <property type="project" value="UniProtKB-UniRule"/>
</dbReference>
<feature type="region of interest" description="Disordered" evidence="16">
    <location>
        <begin position="216"/>
        <end position="243"/>
    </location>
</feature>
<feature type="active site" evidence="15">
    <location>
        <position position="62"/>
    </location>
</feature>
<dbReference type="HAMAP" id="MF_00104">
    <property type="entry name" value="RNase_III"/>
    <property type="match status" value="1"/>
</dbReference>
<keyword evidence="5 15" id="KW-0963">Cytoplasm</keyword>
<evidence type="ECO:0000256" key="13">
    <source>
        <dbReference type="ARBA" id="ARBA00022842"/>
    </source>
</evidence>
<dbReference type="EC" id="3.1.26.3" evidence="15"/>
<evidence type="ECO:0000256" key="3">
    <source>
        <dbReference type="ARBA" id="ARBA00010183"/>
    </source>
</evidence>
<dbReference type="SUPFAM" id="SSF69065">
    <property type="entry name" value="RNase III domain-like"/>
    <property type="match status" value="1"/>
</dbReference>
<dbReference type="GO" id="GO:0006364">
    <property type="term" value="P:rRNA processing"/>
    <property type="evidence" value="ECO:0007669"/>
    <property type="project" value="UniProtKB-UniRule"/>
</dbReference>
<keyword evidence="6 15" id="KW-0698">rRNA processing</keyword>
<feature type="binding site" evidence="15">
    <location>
        <position position="131"/>
    </location>
    <ligand>
        <name>Mg(2+)</name>
        <dbReference type="ChEBI" id="CHEBI:18420"/>
    </ligand>
</feature>
<comment type="subcellular location">
    <subcellularLocation>
        <location evidence="2 15">Cytoplasm</location>
    </subcellularLocation>
</comment>
<keyword evidence="12 15" id="KW-0378">Hydrolase</keyword>
<dbReference type="GO" id="GO:0003725">
    <property type="term" value="F:double-stranded RNA binding"/>
    <property type="evidence" value="ECO:0007669"/>
    <property type="project" value="TreeGrafter"/>
</dbReference>
<dbReference type="Gene3D" id="1.10.1520.10">
    <property type="entry name" value="Ribonuclease III domain"/>
    <property type="match status" value="1"/>
</dbReference>
<dbReference type="FunFam" id="1.10.1520.10:FF:000001">
    <property type="entry name" value="Ribonuclease 3"/>
    <property type="match status" value="1"/>
</dbReference>
<dbReference type="EMBL" id="CAACVI010000012">
    <property type="protein sequence ID" value="VEN73638.1"/>
    <property type="molecule type" value="Genomic_DNA"/>
</dbReference>
<dbReference type="Pfam" id="PF14622">
    <property type="entry name" value="Ribonucleas_3_3"/>
    <property type="match status" value="1"/>
</dbReference>
<evidence type="ECO:0000256" key="15">
    <source>
        <dbReference type="HAMAP-Rule" id="MF_00104"/>
    </source>
</evidence>
<feature type="active site" evidence="15">
    <location>
        <position position="134"/>
    </location>
</feature>
<evidence type="ECO:0000256" key="7">
    <source>
        <dbReference type="ARBA" id="ARBA00022664"/>
    </source>
</evidence>
<evidence type="ECO:0000259" key="17">
    <source>
        <dbReference type="PROSITE" id="PS50137"/>
    </source>
</evidence>
<comment type="similarity">
    <text evidence="3">Belongs to the ribonuclease III family.</text>
</comment>
<accession>A0A484HEK1</accession>
<dbReference type="PROSITE" id="PS50142">
    <property type="entry name" value="RNASE_3_2"/>
    <property type="match status" value="1"/>
</dbReference>
<dbReference type="PANTHER" id="PTHR11207">
    <property type="entry name" value="RIBONUCLEASE III"/>
    <property type="match status" value="1"/>
</dbReference>
<comment type="catalytic activity">
    <reaction evidence="1 15">
        <text>Endonucleolytic cleavage to 5'-phosphomonoester.</text>
        <dbReference type="EC" id="3.1.26.3"/>
    </reaction>
</comment>
<dbReference type="GO" id="GO:0004525">
    <property type="term" value="F:ribonuclease III activity"/>
    <property type="evidence" value="ECO:0007669"/>
    <property type="project" value="UniProtKB-UniRule"/>
</dbReference>
<evidence type="ECO:0000256" key="11">
    <source>
        <dbReference type="ARBA" id="ARBA00022759"/>
    </source>
</evidence>
<keyword evidence="9 15" id="KW-0540">Nuclease</keyword>
<dbReference type="SMART" id="SM00535">
    <property type="entry name" value="RIBOc"/>
    <property type="match status" value="1"/>
</dbReference>
<dbReference type="CDD" id="cd00593">
    <property type="entry name" value="RIBOc"/>
    <property type="match status" value="1"/>
</dbReference>
<dbReference type="GO" id="GO:0042802">
    <property type="term" value="F:identical protein binding"/>
    <property type="evidence" value="ECO:0007669"/>
    <property type="project" value="UniProtKB-ARBA"/>
</dbReference>
<comment type="function">
    <text evidence="15">Digests double-stranded RNA. Involved in the processing of primary rRNA transcript to yield the immediate precursors to the large and small rRNAs (23S and 16S). Processes some mRNAs, and tRNAs when they are encoded in the rRNA operon. Processes pre-crRNA and tracrRNA of type II CRISPR loci if present in the organism.</text>
</comment>
<evidence type="ECO:0000259" key="18">
    <source>
        <dbReference type="PROSITE" id="PS50142"/>
    </source>
</evidence>
<comment type="cofactor">
    <cofactor evidence="15">
        <name>Mg(2+)</name>
        <dbReference type="ChEBI" id="CHEBI:18420"/>
    </cofactor>
</comment>
<evidence type="ECO:0000256" key="14">
    <source>
        <dbReference type="ARBA" id="ARBA00022884"/>
    </source>
</evidence>
<evidence type="ECO:0000256" key="12">
    <source>
        <dbReference type="ARBA" id="ARBA00022801"/>
    </source>
</evidence>
<proteinExistence type="inferred from homology"/>
<dbReference type="InterPro" id="IPR014720">
    <property type="entry name" value="dsRBD_dom"/>
</dbReference>
<protein>
    <recommendedName>
        <fullName evidence="15">Ribonuclease 3</fullName>
        <ecNumber evidence="15">3.1.26.3</ecNumber>
    </recommendedName>
    <alternativeName>
        <fullName evidence="15">Ribonuclease III</fullName>
        <shortName evidence="15">RNase III</shortName>
    </alternativeName>
</protein>
<keyword evidence="14 15" id="KW-0694">RNA-binding</keyword>
<dbReference type="InterPro" id="IPR000999">
    <property type="entry name" value="RNase_III_dom"/>
</dbReference>
<dbReference type="Pfam" id="PF00035">
    <property type="entry name" value="dsrm"/>
    <property type="match status" value="1"/>
</dbReference>
<dbReference type="PROSITE" id="PS50137">
    <property type="entry name" value="DS_RBD"/>
    <property type="match status" value="1"/>
</dbReference>
<keyword evidence="13 15" id="KW-0460">Magnesium</keyword>
<dbReference type="CDD" id="cd10845">
    <property type="entry name" value="DSRM_RNAse_III_family"/>
    <property type="match status" value="1"/>
</dbReference>
<dbReference type="Gene3D" id="3.30.160.20">
    <property type="match status" value="1"/>
</dbReference>
<comment type="subunit">
    <text evidence="4 15">Homodimer.</text>
</comment>
<dbReference type="InterPro" id="IPR011907">
    <property type="entry name" value="RNase_III"/>
</dbReference>
<dbReference type="NCBIfam" id="TIGR02191">
    <property type="entry name" value="RNaseIII"/>
    <property type="match status" value="1"/>
</dbReference>
<dbReference type="GO" id="GO:0005737">
    <property type="term" value="C:cytoplasm"/>
    <property type="evidence" value="ECO:0007669"/>
    <property type="project" value="UniProtKB-SubCell"/>
</dbReference>
<evidence type="ECO:0000256" key="10">
    <source>
        <dbReference type="ARBA" id="ARBA00022723"/>
    </source>
</evidence>
<dbReference type="SMART" id="SM00358">
    <property type="entry name" value="DSRM"/>
    <property type="match status" value="1"/>
</dbReference>
<feature type="domain" description="RNase III" evidence="18">
    <location>
        <begin position="16"/>
        <end position="145"/>
    </location>
</feature>
<feature type="binding site" evidence="15">
    <location>
        <position position="58"/>
    </location>
    <ligand>
        <name>Mg(2+)</name>
        <dbReference type="ChEBI" id="CHEBI:18420"/>
    </ligand>
</feature>
<evidence type="ECO:0000256" key="9">
    <source>
        <dbReference type="ARBA" id="ARBA00022722"/>
    </source>
</evidence>
<name>A0A484HEK1_9BACT</name>
<keyword evidence="11 15" id="KW-0255">Endonuclease</keyword>
<evidence type="ECO:0000256" key="1">
    <source>
        <dbReference type="ARBA" id="ARBA00000109"/>
    </source>
</evidence>
<dbReference type="PANTHER" id="PTHR11207:SF0">
    <property type="entry name" value="RIBONUCLEASE 3"/>
    <property type="match status" value="1"/>
</dbReference>
<feature type="domain" description="DRBM" evidence="17">
    <location>
        <begin position="172"/>
        <end position="240"/>
    </location>
</feature>
<dbReference type="SUPFAM" id="SSF54768">
    <property type="entry name" value="dsRNA-binding domain-like"/>
    <property type="match status" value="1"/>
</dbReference>
<evidence type="ECO:0000256" key="5">
    <source>
        <dbReference type="ARBA" id="ARBA00022490"/>
    </source>
</evidence>
<keyword evidence="15" id="KW-0699">rRNA-binding</keyword>
<gene>
    <name evidence="15 19" type="primary">rnc</name>
    <name evidence="19" type="ORF">EPICR_20104</name>
</gene>
<dbReference type="GO" id="GO:0010468">
    <property type="term" value="P:regulation of gene expression"/>
    <property type="evidence" value="ECO:0007669"/>
    <property type="project" value="TreeGrafter"/>
</dbReference>
<evidence type="ECO:0000256" key="8">
    <source>
        <dbReference type="ARBA" id="ARBA00022694"/>
    </source>
</evidence>
<keyword evidence="7 15" id="KW-0507">mRNA processing</keyword>
<dbReference type="GO" id="GO:0019843">
    <property type="term" value="F:rRNA binding"/>
    <property type="evidence" value="ECO:0007669"/>
    <property type="project" value="UniProtKB-KW"/>
</dbReference>
<sequence>MNSLIPETTRADEMDCSCLEKRLGHSFENRELLKDSLRHSSYVNESGDPGLSNNERLEFLGDAAVNLIVGHCLMRRHPHLDEGDLSRMRAGLVNESGLAKAARRIGLGSFIMLGRGERRTRGAEKDSILADAYEALVAAVYLDGGFERAFEVIEKQFESLMPPPKDAPSFHDPKTRLQELAQEKYGAPPHYRIIHESGPPHDKIFDARVDMGDIRVEGSGKSKKTAEQNAAKKALEALEDPEP</sequence>
<evidence type="ECO:0000256" key="2">
    <source>
        <dbReference type="ARBA" id="ARBA00004496"/>
    </source>
</evidence>
<dbReference type="InterPro" id="IPR036389">
    <property type="entry name" value="RNase_III_sf"/>
</dbReference>
<feature type="compositionally biased region" description="Basic and acidic residues" evidence="16">
    <location>
        <begin position="216"/>
        <end position="226"/>
    </location>
</feature>
<keyword evidence="8 15" id="KW-0819">tRNA processing</keyword>
<dbReference type="GO" id="GO:0046872">
    <property type="term" value="F:metal ion binding"/>
    <property type="evidence" value="ECO:0007669"/>
    <property type="project" value="UniProtKB-KW"/>
</dbReference>
<keyword evidence="10 15" id="KW-0479">Metal-binding</keyword>
<dbReference type="PROSITE" id="PS00517">
    <property type="entry name" value="RNASE_3_1"/>
    <property type="match status" value="1"/>
</dbReference>
<dbReference type="FunFam" id="3.30.160.20:FF:000003">
    <property type="entry name" value="Ribonuclease 3"/>
    <property type="match status" value="1"/>
</dbReference>
<evidence type="ECO:0000256" key="16">
    <source>
        <dbReference type="SAM" id="MobiDB-lite"/>
    </source>
</evidence>
<evidence type="ECO:0000313" key="19">
    <source>
        <dbReference type="EMBL" id="VEN73638.1"/>
    </source>
</evidence>
<evidence type="ECO:0000256" key="4">
    <source>
        <dbReference type="ARBA" id="ARBA00011738"/>
    </source>
</evidence>
<dbReference type="GO" id="GO:0008033">
    <property type="term" value="P:tRNA processing"/>
    <property type="evidence" value="ECO:0007669"/>
    <property type="project" value="UniProtKB-KW"/>
</dbReference>